<keyword evidence="1" id="KW-0812">Transmembrane</keyword>
<dbReference type="Gramene" id="ONK78127">
    <property type="protein sequence ID" value="ONK78127"/>
    <property type="gene ID" value="A4U43_C02F14630"/>
</dbReference>
<keyword evidence="1" id="KW-1133">Transmembrane helix</keyword>
<dbReference type="AlphaFoldDB" id="A0A5P1FL28"/>
<proteinExistence type="predicted"/>
<keyword evidence="3" id="KW-1185">Reference proteome</keyword>
<name>A0A5P1FL28_ASPOF</name>
<keyword evidence="1" id="KW-0472">Membrane</keyword>
<accession>A0A5P1FL28</accession>
<feature type="transmembrane region" description="Helical" evidence="1">
    <location>
        <begin position="245"/>
        <end position="268"/>
    </location>
</feature>
<reference evidence="3" key="1">
    <citation type="journal article" date="2017" name="Nat. Commun.">
        <title>The asparagus genome sheds light on the origin and evolution of a young Y chromosome.</title>
        <authorList>
            <person name="Harkess A."/>
            <person name="Zhou J."/>
            <person name="Xu C."/>
            <person name="Bowers J.E."/>
            <person name="Van der Hulst R."/>
            <person name="Ayyampalayam S."/>
            <person name="Mercati F."/>
            <person name="Riccardi P."/>
            <person name="McKain M.R."/>
            <person name="Kakrana A."/>
            <person name="Tang H."/>
            <person name="Ray J."/>
            <person name="Groenendijk J."/>
            <person name="Arikit S."/>
            <person name="Mathioni S.M."/>
            <person name="Nakano M."/>
            <person name="Shan H."/>
            <person name="Telgmann-Rauber A."/>
            <person name="Kanno A."/>
            <person name="Yue Z."/>
            <person name="Chen H."/>
            <person name="Li W."/>
            <person name="Chen Y."/>
            <person name="Xu X."/>
            <person name="Zhang Y."/>
            <person name="Luo S."/>
            <person name="Chen H."/>
            <person name="Gao J."/>
            <person name="Mao Z."/>
            <person name="Pires J.C."/>
            <person name="Luo M."/>
            <person name="Kudrna D."/>
            <person name="Wing R.A."/>
            <person name="Meyers B.C."/>
            <person name="Yi K."/>
            <person name="Kong H."/>
            <person name="Lavrijsen P."/>
            <person name="Sunseri F."/>
            <person name="Falavigna A."/>
            <person name="Ye Y."/>
            <person name="Leebens-Mack J.H."/>
            <person name="Chen G."/>
        </authorList>
    </citation>
    <scope>NUCLEOTIDE SEQUENCE [LARGE SCALE GENOMIC DNA]</scope>
    <source>
        <strain evidence="3">cv. DH0086</strain>
    </source>
</reference>
<dbReference type="EMBL" id="CM007382">
    <property type="protein sequence ID" value="ONK78127.1"/>
    <property type="molecule type" value="Genomic_DNA"/>
</dbReference>
<evidence type="ECO:0000256" key="1">
    <source>
        <dbReference type="SAM" id="Phobius"/>
    </source>
</evidence>
<sequence>MLSLEEGVIPKELVSQELRRHWRSWRCCDCLFKDPVNRRNNYSHNGTNDPKMAYPFDSNVLLFFEGSSQERVAIIRSGDYWTLREIVTDAKFSVPNEDALMKPHFLFRDCQVSFIFLQCLVVPRFMHYNLTNREDSVKVGSLKHDDGFHQDGLYGVSIMGLRPGFMNEDIPVNEVVVAPNIFGNKLAKTEAQYPDGDTRCPAGWIQWTDTLWWTHLVDFALVTFVDRLQGIELNATPKDRISFKALLSAFLLAFGYNLALLPVMVSYMHHRLRELATKYLKWGGSLSEE</sequence>
<protein>
    <submittedName>
        <fullName evidence="2">Uncharacterized protein</fullName>
    </submittedName>
</protein>
<evidence type="ECO:0000313" key="2">
    <source>
        <dbReference type="EMBL" id="ONK78127.1"/>
    </source>
</evidence>
<dbReference type="Proteomes" id="UP000243459">
    <property type="component" value="Chromosome 2"/>
</dbReference>
<gene>
    <name evidence="2" type="ORF">A4U43_C02F14630</name>
</gene>
<organism evidence="2 3">
    <name type="scientific">Asparagus officinalis</name>
    <name type="common">Garden asparagus</name>
    <dbReference type="NCBI Taxonomy" id="4686"/>
    <lineage>
        <taxon>Eukaryota</taxon>
        <taxon>Viridiplantae</taxon>
        <taxon>Streptophyta</taxon>
        <taxon>Embryophyta</taxon>
        <taxon>Tracheophyta</taxon>
        <taxon>Spermatophyta</taxon>
        <taxon>Magnoliopsida</taxon>
        <taxon>Liliopsida</taxon>
        <taxon>Asparagales</taxon>
        <taxon>Asparagaceae</taxon>
        <taxon>Asparagoideae</taxon>
        <taxon>Asparagus</taxon>
    </lineage>
</organism>
<evidence type="ECO:0000313" key="3">
    <source>
        <dbReference type="Proteomes" id="UP000243459"/>
    </source>
</evidence>